<evidence type="ECO:0000256" key="1">
    <source>
        <dbReference type="SAM" id="Phobius"/>
    </source>
</evidence>
<comment type="caution">
    <text evidence="3">The sequence shown here is derived from an EMBL/GenBank/DDBJ whole genome shotgun (WGS) entry which is preliminary data.</text>
</comment>
<keyword evidence="1" id="KW-0472">Membrane</keyword>
<feature type="transmembrane region" description="Helical" evidence="1">
    <location>
        <begin position="164"/>
        <end position="182"/>
    </location>
</feature>
<feature type="domain" description="DUF112" evidence="2">
    <location>
        <begin position="18"/>
        <end position="437"/>
    </location>
</feature>
<sequence length="501" mass="52509">MNSDVLYGLINAMNWMNLLAAFLSVSAGVLVGALPGLSAAMGVALLIPVTFGMPADTALIALAGVYCGAIYGGSISAILLHTPGTSSAAATAIDGYQMTLKGQAGKALGTATIASFIGGILSTIALYVLSPPLASLALRFGPAEYFWLSIFGLTIIAGVSSKSILKGLLSGAIGLAVSTIGMDPVLGVPRFTFGVRYLLDGVPFTSALIGLFSMSQVLVMAESKLKVKEKAHEMTDRVMLSMAEIKRILPTCLRSTVIGTVTGILPGAGGTIAAYMGYNEARRFSKNKEEFGHGSIEGIAGAEAANNAVTGGSLIPTLTLGIPGNSVTAILLGGLIIQGMRSGPELFTSHARITYTFFAGFMVVNVFMLLVGLFAGKYFAKVASVYDGILIPIIFGLSVIGSYSIYNRLFDVWVMLIFGIVGYFIKKFDLNAAAIVLALILGPIGEAGLRRALILSRGSYEIFFRSTVSLVLIGMSLLSLFSPLLMEWLSRSRASKPKESS</sequence>
<gene>
    <name evidence="3" type="ORF">SAMN06296020_102123</name>
</gene>
<reference evidence="3" key="1">
    <citation type="submission" date="2017-05" db="EMBL/GenBank/DDBJ databases">
        <authorList>
            <person name="Varghese N."/>
            <person name="Submissions S."/>
        </authorList>
    </citation>
    <scope>NUCLEOTIDE SEQUENCE</scope>
    <source>
        <strain evidence="3">Su22</strain>
    </source>
</reference>
<feature type="transmembrane region" description="Helical" evidence="1">
    <location>
        <begin position="136"/>
        <end position="157"/>
    </location>
</feature>
<dbReference type="EMBL" id="FXUF01000002">
    <property type="protein sequence ID" value="SMP44047.1"/>
    <property type="molecule type" value="Genomic_DNA"/>
</dbReference>
<feature type="transmembrane region" description="Helical" evidence="1">
    <location>
        <begin position="59"/>
        <end position="80"/>
    </location>
</feature>
<accession>A0AA45WTN0</accession>
<keyword evidence="4" id="KW-1185">Reference proteome</keyword>
<feature type="transmembrane region" description="Helical" evidence="1">
    <location>
        <begin position="107"/>
        <end position="130"/>
    </location>
</feature>
<dbReference type="PANTHER" id="PTHR35342:SF5">
    <property type="entry name" value="TRICARBOXYLIC TRANSPORT PROTEIN"/>
    <property type="match status" value="1"/>
</dbReference>
<feature type="transmembrane region" description="Helical" evidence="1">
    <location>
        <begin position="412"/>
        <end position="441"/>
    </location>
</feature>
<evidence type="ECO:0000313" key="3">
    <source>
        <dbReference type="EMBL" id="SMP44047.1"/>
    </source>
</evidence>
<evidence type="ECO:0000313" key="4">
    <source>
        <dbReference type="Proteomes" id="UP001158066"/>
    </source>
</evidence>
<feature type="transmembrane region" description="Helical" evidence="1">
    <location>
        <begin position="462"/>
        <end position="486"/>
    </location>
</feature>
<protein>
    <submittedName>
        <fullName evidence="3">Tricarboxylic transport membrane protein</fullName>
    </submittedName>
</protein>
<dbReference type="Proteomes" id="UP001158066">
    <property type="component" value="Unassembled WGS sequence"/>
</dbReference>
<keyword evidence="1" id="KW-1133">Transmembrane helix</keyword>
<feature type="transmembrane region" description="Helical" evidence="1">
    <location>
        <begin position="353"/>
        <end position="376"/>
    </location>
</feature>
<proteinExistence type="predicted"/>
<dbReference type="Pfam" id="PF01970">
    <property type="entry name" value="TctA"/>
    <property type="match status" value="1"/>
</dbReference>
<feature type="transmembrane region" description="Helical" evidence="1">
    <location>
        <begin position="202"/>
        <end position="221"/>
    </location>
</feature>
<dbReference type="AlphaFoldDB" id="A0AA45WTN0"/>
<organism evidence="3 4">
    <name type="scientific">Anoxynatronum buryatiense</name>
    <dbReference type="NCBI Taxonomy" id="489973"/>
    <lineage>
        <taxon>Bacteria</taxon>
        <taxon>Bacillati</taxon>
        <taxon>Bacillota</taxon>
        <taxon>Clostridia</taxon>
        <taxon>Eubacteriales</taxon>
        <taxon>Clostridiaceae</taxon>
        <taxon>Anoxynatronum</taxon>
    </lineage>
</organism>
<feature type="transmembrane region" description="Helical" evidence="1">
    <location>
        <begin position="256"/>
        <end position="278"/>
    </location>
</feature>
<feature type="transmembrane region" description="Helical" evidence="1">
    <location>
        <begin position="388"/>
        <end position="406"/>
    </location>
</feature>
<keyword evidence="1" id="KW-0812">Transmembrane</keyword>
<dbReference type="RefSeq" id="WP_283408035.1">
    <property type="nucleotide sequence ID" value="NZ_FXUF01000002.1"/>
</dbReference>
<name>A0AA45WTN0_9CLOT</name>
<dbReference type="InterPro" id="IPR002823">
    <property type="entry name" value="DUF112_TM"/>
</dbReference>
<evidence type="ECO:0000259" key="2">
    <source>
        <dbReference type="Pfam" id="PF01970"/>
    </source>
</evidence>
<dbReference type="PANTHER" id="PTHR35342">
    <property type="entry name" value="TRICARBOXYLIC TRANSPORT PROTEIN"/>
    <property type="match status" value="1"/>
</dbReference>
<feature type="transmembrane region" description="Helical" evidence="1">
    <location>
        <begin position="21"/>
        <end position="47"/>
    </location>
</feature>